<evidence type="ECO:0000256" key="1">
    <source>
        <dbReference type="SAM" id="MobiDB-lite"/>
    </source>
</evidence>
<dbReference type="VEuPathDB" id="FungiDB:EMCG_05020"/>
<dbReference type="SUPFAM" id="SSF68906">
    <property type="entry name" value="SAP domain"/>
    <property type="match status" value="1"/>
</dbReference>
<evidence type="ECO:0000259" key="2">
    <source>
        <dbReference type="PROSITE" id="PS50800"/>
    </source>
</evidence>
<gene>
    <name evidence="3" type="ORF">GX50_00840</name>
</gene>
<reference evidence="3 4" key="1">
    <citation type="submission" date="2017-10" db="EMBL/GenBank/DDBJ databases">
        <title>Comparative genomics in systemic dimorphic fungi from Ajellomycetaceae.</title>
        <authorList>
            <person name="Munoz J.F."/>
            <person name="Mcewen J.G."/>
            <person name="Clay O.K."/>
            <person name="Cuomo C.A."/>
        </authorList>
    </citation>
    <scope>NUCLEOTIDE SEQUENCE [LARGE SCALE GENOMIC DNA]</scope>
    <source>
        <strain evidence="3 4">UAMH4076</strain>
    </source>
</reference>
<dbReference type="Pfam" id="PF02037">
    <property type="entry name" value="SAP"/>
    <property type="match status" value="1"/>
</dbReference>
<name>A0A2B7ZRQ4_9EURO</name>
<protein>
    <recommendedName>
        <fullName evidence="2">SAP domain-containing protein</fullName>
    </recommendedName>
</protein>
<feature type="region of interest" description="Disordered" evidence="1">
    <location>
        <begin position="98"/>
        <end position="118"/>
    </location>
</feature>
<organism evidence="3 4">
    <name type="scientific">[Emmonsia] crescens</name>
    <dbReference type="NCBI Taxonomy" id="73230"/>
    <lineage>
        <taxon>Eukaryota</taxon>
        <taxon>Fungi</taxon>
        <taxon>Dikarya</taxon>
        <taxon>Ascomycota</taxon>
        <taxon>Pezizomycotina</taxon>
        <taxon>Eurotiomycetes</taxon>
        <taxon>Eurotiomycetidae</taxon>
        <taxon>Onygenales</taxon>
        <taxon>Ajellomycetaceae</taxon>
        <taxon>Emergomyces</taxon>
    </lineage>
</organism>
<dbReference type="SMART" id="SM00513">
    <property type="entry name" value="SAP"/>
    <property type="match status" value="1"/>
</dbReference>
<feature type="compositionally biased region" description="Polar residues" evidence="1">
    <location>
        <begin position="104"/>
        <end position="118"/>
    </location>
</feature>
<dbReference type="EMBL" id="PDND01000009">
    <property type="protein sequence ID" value="PGH36335.1"/>
    <property type="molecule type" value="Genomic_DNA"/>
</dbReference>
<evidence type="ECO:0000313" key="4">
    <source>
        <dbReference type="Proteomes" id="UP000226031"/>
    </source>
</evidence>
<dbReference type="AlphaFoldDB" id="A0A2B7ZRQ4"/>
<keyword evidence="4" id="KW-1185">Reference proteome</keyword>
<sequence length="272" mass="29525">MAAPRSTSLRALRLLASQQHAPVFRRSLHITGAFSAQPARGPDVTAIYRSRNLGDLRAECERRNLRHGGSKAELVDRLANHDVLQSRAFSIAMRKIDSSRPVETGSSTRPLNTSRAQKSVNDNSTIDFVYMPRDIYASPSSAIFDTPIPILPDAYSHYQLANDSTTYNNNNNNNNPMKPQIYTVAGDYASSPSSSGGGGGGASAMSEVVDNHAVEFDPFELTETVRRARERAAVVEERAAMGDGTVKGVAKQFWEGVVEDLLGKGSGVEGRR</sequence>
<proteinExistence type="predicted"/>
<accession>A0A2B7ZRQ4</accession>
<dbReference type="PROSITE" id="PS50800">
    <property type="entry name" value="SAP"/>
    <property type="match status" value="1"/>
</dbReference>
<dbReference type="InterPro" id="IPR036361">
    <property type="entry name" value="SAP_dom_sf"/>
</dbReference>
<dbReference type="Proteomes" id="UP000226031">
    <property type="component" value="Unassembled WGS sequence"/>
</dbReference>
<evidence type="ECO:0000313" key="3">
    <source>
        <dbReference type="EMBL" id="PGH36335.1"/>
    </source>
</evidence>
<dbReference type="Gene3D" id="1.10.720.30">
    <property type="entry name" value="SAP domain"/>
    <property type="match status" value="1"/>
</dbReference>
<dbReference type="InterPro" id="IPR003034">
    <property type="entry name" value="SAP_dom"/>
</dbReference>
<comment type="caution">
    <text evidence="3">The sequence shown here is derived from an EMBL/GenBank/DDBJ whole genome shotgun (WGS) entry which is preliminary data.</text>
</comment>
<feature type="domain" description="SAP" evidence="2">
    <location>
        <begin position="48"/>
        <end position="82"/>
    </location>
</feature>